<reference evidence="1" key="1">
    <citation type="submission" date="2023-02" db="EMBL/GenBank/DDBJ databases">
        <title>Elizabethkingia anophelis draft genomes.</title>
        <authorList>
            <person name="Nicholson A.C."/>
            <person name="Whitney A.M."/>
            <person name="Humrighouse B.W."/>
            <person name="Villarma A."/>
            <person name="Bell M."/>
            <person name="Mcquiston J."/>
        </authorList>
    </citation>
    <scope>NUCLEOTIDE SEQUENCE</scope>
    <source>
        <strain evidence="1">B4955</strain>
    </source>
</reference>
<evidence type="ECO:0000313" key="2">
    <source>
        <dbReference type="Proteomes" id="UP001189000"/>
    </source>
</evidence>
<accession>A0AAE4NX30</accession>
<proteinExistence type="predicted"/>
<dbReference type="AlphaFoldDB" id="A0AAE4NX30"/>
<protein>
    <submittedName>
        <fullName evidence="1">Uncharacterized protein</fullName>
    </submittedName>
</protein>
<comment type="caution">
    <text evidence="1">The sequence shown here is derived from an EMBL/GenBank/DDBJ whole genome shotgun (WGS) entry which is preliminary data.</text>
</comment>
<organism evidence="1 2">
    <name type="scientific">Elizabethkingia anophelis</name>
    <dbReference type="NCBI Taxonomy" id="1117645"/>
    <lineage>
        <taxon>Bacteria</taxon>
        <taxon>Pseudomonadati</taxon>
        <taxon>Bacteroidota</taxon>
        <taxon>Flavobacteriia</taxon>
        <taxon>Flavobacteriales</taxon>
        <taxon>Weeksellaceae</taxon>
        <taxon>Elizabethkingia</taxon>
    </lineage>
</organism>
<gene>
    <name evidence="1" type="ORF">CMU51_00240</name>
</gene>
<evidence type="ECO:0000313" key="1">
    <source>
        <dbReference type="EMBL" id="MDV3662489.1"/>
    </source>
</evidence>
<dbReference type="Proteomes" id="UP001189000">
    <property type="component" value="Unassembled WGS sequence"/>
</dbReference>
<sequence>MEYQNEKQIADKAVQMLTTALRSKTSSFADHVTRSEGDVSLKDAEAKATVKKYGTRREGNQSMYMRKLSIRMGKHGFVQQYGVNTTRSGGTRTREKPKEVTYGFKAHYFEMKPQPFINEAIEQSGVIPFVMEKITSLRSEEIVFNVKKIIENR</sequence>
<name>A0AAE4NX30_9FLAO</name>
<dbReference type="EMBL" id="NWGY01000001">
    <property type="protein sequence ID" value="MDV3662489.1"/>
    <property type="molecule type" value="Genomic_DNA"/>
</dbReference>